<feature type="signal peptide" evidence="1">
    <location>
        <begin position="1"/>
        <end position="18"/>
    </location>
</feature>
<protein>
    <submittedName>
        <fullName evidence="2">Uncharacterized protein</fullName>
    </submittedName>
</protein>
<gene>
    <name evidence="2" type="ORF">E6K73_13600</name>
</gene>
<dbReference type="EMBL" id="VBOT01000181">
    <property type="protein sequence ID" value="TMQ47485.1"/>
    <property type="molecule type" value="Genomic_DNA"/>
</dbReference>
<sequence>MISVLALAFLAASAPSTGYTSWVKNGEAHIRFYDLSKIHGPFKFYVSSSGCPDAGCPTCPSGSGTTADCVVTPDKVYQKWQPNRDYVETIFSLSEVHNMQYFYFTAVTCTADADMYLCGGEVPEGAN</sequence>
<name>A0A538S7Z6_UNCEI</name>
<evidence type="ECO:0000313" key="2">
    <source>
        <dbReference type="EMBL" id="TMQ47485.1"/>
    </source>
</evidence>
<dbReference type="AlphaFoldDB" id="A0A538S7Z6"/>
<dbReference type="Proteomes" id="UP000320184">
    <property type="component" value="Unassembled WGS sequence"/>
</dbReference>
<evidence type="ECO:0000313" key="3">
    <source>
        <dbReference type="Proteomes" id="UP000320184"/>
    </source>
</evidence>
<keyword evidence="1" id="KW-0732">Signal</keyword>
<reference evidence="2 3" key="1">
    <citation type="journal article" date="2019" name="Nat. Microbiol.">
        <title>Mediterranean grassland soil C-N compound turnover is dependent on rainfall and depth, and is mediated by genomically divergent microorganisms.</title>
        <authorList>
            <person name="Diamond S."/>
            <person name="Andeer P.F."/>
            <person name="Li Z."/>
            <person name="Crits-Christoph A."/>
            <person name="Burstein D."/>
            <person name="Anantharaman K."/>
            <person name="Lane K.R."/>
            <person name="Thomas B.C."/>
            <person name="Pan C."/>
            <person name="Northen T.R."/>
            <person name="Banfield J.F."/>
        </authorList>
    </citation>
    <scope>NUCLEOTIDE SEQUENCE [LARGE SCALE GENOMIC DNA]</scope>
    <source>
        <strain evidence="2">WS_3</strain>
    </source>
</reference>
<organism evidence="2 3">
    <name type="scientific">Eiseniibacteriota bacterium</name>
    <dbReference type="NCBI Taxonomy" id="2212470"/>
    <lineage>
        <taxon>Bacteria</taxon>
        <taxon>Candidatus Eiseniibacteriota</taxon>
    </lineage>
</organism>
<comment type="caution">
    <text evidence="2">The sequence shown here is derived from an EMBL/GenBank/DDBJ whole genome shotgun (WGS) entry which is preliminary data.</text>
</comment>
<proteinExistence type="predicted"/>
<evidence type="ECO:0000256" key="1">
    <source>
        <dbReference type="SAM" id="SignalP"/>
    </source>
</evidence>
<feature type="chain" id="PRO_5022038826" evidence="1">
    <location>
        <begin position="19"/>
        <end position="127"/>
    </location>
</feature>
<accession>A0A538S7Z6</accession>